<dbReference type="CDD" id="cd09274">
    <property type="entry name" value="RNase_HI_RT_Ty3"/>
    <property type="match status" value="1"/>
</dbReference>
<dbReference type="CDD" id="cd00303">
    <property type="entry name" value="retropepsin_like"/>
    <property type="match status" value="1"/>
</dbReference>
<dbReference type="PANTHER" id="PTHR37984">
    <property type="entry name" value="PROTEIN CBG26694"/>
    <property type="match status" value="1"/>
</dbReference>
<dbReference type="SUPFAM" id="SSF53098">
    <property type="entry name" value="Ribonuclease H-like"/>
    <property type="match status" value="1"/>
</dbReference>
<dbReference type="FunFam" id="1.10.340.70:FF:000001">
    <property type="entry name" value="Retrovirus-related Pol polyprotein from transposon gypsy-like Protein"/>
    <property type="match status" value="1"/>
</dbReference>
<dbReference type="Pfam" id="PF17919">
    <property type="entry name" value="RT_RNaseH_2"/>
    <property type="match status" value="1"/>
</dbReference>
<dbReference type="Pfam" id="PF17921">
    <property type="entry name" value="Integrase_H2C2"/>
    <property type="match status" value="1"/>
</dbReference>
<sequence length="935" mass="107004">MFQGTKKNAHELMNNLHIPHGIPTFPPSVGVLQILKAEKYFRYYHIPDEEEDVASMHLEGDALDLFSWLSTDQEVAYWEDLTLAFQKHFSPAEFQNPDEHLCSVKQTGTVQEYRQQFAKRSSRVSNWPENCLLGVFLNGLKDELKSDVRIHKPRTIYKAMSLALEFESKSHHKYGPGHRCNTGTLKLYEKDGDLECSPEMEGDETTDEPEETAEISLNAILGNPHPHQHENVLVSEMNLPTHLIQPFGVQIGNGDVIRCNQVCKNLSLQIDDLQVAQDFHLFSIGGADLVLGIQWLATLNTGISSGPQKSSTFQHLAVETATGSTIPKFFQSLIDDFQQVFLEPTTLPPFRTQFHSIPLIPSSTPPNIHPYRYLHSQKTEIEKQVAKLLSVGFIKPSQSPFSNSVLLVKKKDSTCSGYYQIRIKPSDIDKTAFRTHSGNYEFHVMPFVLTNAPSTFQSIINDLFRPFLRRFILVFFDDILIYSRSLDQHRVQVDQEKIAAILSWHVPTNVREVRGFLGLTGYYRRFVRHYGLIAQPLTALTKKDNFKWNDEARHAFDQLKNVLMFAHVLRLPDFSQPFSIECDASTEGVGVILIQDRHLVAYFSKGFSPNNRLKSVYDRELLALVLAVQKWSHYLLGRHFFVLTDHYTLKYLMERRVTTLDQHRLLLKLMPFDFSIIHKSGKENKGADALSHQPITSELLTLLFPYCLDLTDIQNGLLTDSYMSHIIQQLQSNPSSFPDFSMVGKTLLFKGRVVVPDIPSLRNKILHESHNTPITGHGGFLKTFKRVSAQFFWLHLKQDVQLFVQNCLTCQQTKYETMPPAGLLQPLPIPDRIWEDVSLDFIDGLPSFHRFDTILVVVDRLSKYAHFLPLTHPFTAKDVAQLLCKEIVRLHGFPRSIVSDRDVLFLSNFWQELFKLGKTSLKMSISYHPQTDGQT</sequence>
<dbReference type="Proteomes" id="UP000326396">
    <property type="component" value="Linkage Group LG3"/>
</dbReference>
<dbReference type="Gene3D" id="3.10.20.370">
    <property type="match status" value="1"/>
</dbReference>
<dbReference type="FunFam" id="3.30.70.270:FF:000020">
    <property type="entry name" value="Transposon Tf2-6 polyprotein-like Protein"/>
    <property type="match status" value="1"/>
</dbReference>
<dbReference type="GO" id="GO:0015074">
    <property type="term" value="P:DNA integration"/>
    <property type="evidence" value="ECO:0007669"/>
    <property type="project" value="InterPro"/>
</dbReference>
<keyword evidence="1" id="KW-0511">Multifunctional enzyme</keyword>
<dbReference type="InterPro" id="IPR043502">
    <property type="entry name" value="DNA/RNA_pol_sf"/>
</dbReference>
<dbReference type="InterPro" id="IPR012337">
    <property type="entry name" value="RNaseH-like_sf"/>
</dbReference>
<evidence type="ECO:0000259" key="2">
    <source>
        <dbReference type="PROSITE" id="PS50994"/>
    </source>
</evidence>
<dbReference type="Gene3D" id="3.30.70.270">
    <property type="match status" value="2"/>
</dbReference>
<feature type="domain" description="Integrase catalytic" evidence="2">
    <location>
        <begin position="824"/>
        <end position="935"/>
    </location>
</feature>
<accession>A0A5N6N9F4</accession>
<dbReference type="InterPro" id="IPR050951">
    <property type="entry name" value="Retrovirus_Pol_polyprotein"/>
</dbReference>
<dbReference type="InterPro" id="IPR036397">
    <property type="entry name" value="RNaseH_sf"/>
</dbReference>
<gene>
    <name evidence="3" type="ORF">E3N88_26130</name>
</gene>
<dbReference type="InterPro" id="IPR000477">
    <property type="entry name" value="RT_dom"/>
</dbReference>
<keyword evidence="4" id="KW-1185">Reference proteome</keyword>
<dbReference type="CDD" id="cd01647">
    <property type="entry name" value="RT_LTR"/>
    <property type="match status" value="1"/>
</dbReference>
<dbReference type="PANTHER" id="PTHR37984:SF5">
    <property type="entry name" value="PROTEIN NYNRIN-LIKE"/>
    <property type="match status" value="1"/>
</dbReference>
<dbReference type="InterPro" id="IPR043128">
    <property type="entry name" value="Rev_trsase/Diguanyl_cyclase"/>
</dbReference>
<dbReference type="Gene3D" id="3.30.420.10">
    <property type="entry name" value="Ribonuclease H-like superfamily/Ribonuclease H"/>
    <property type="match status" value="1"/>
</dbReference>
<evidence type="ECO:0000256" key="1">
    <source>
        <dbReference type="ARBA" id="ARBA00023268"/>
    </source>
</evidence>
<protein>
    <recommendedName>
        <fullName evidence="2">Integrase catalytic domain-containing protein</fullName>
    </recommendedName>
</protein>
<evidence type="ECO:0000313" key="4">
    <source>
        <dbReference type="Proteomes" id="UP000326396"/>
    </source>
</evidence>
<dbReference type="EMBL" id="SZYD01000013">
    <property type="protein sequence ID" value="KAD4385961.1"/>
    <property type="molecule type" value="Genomic_DNA"/>
</dbReference>
<proteinExistence type="predicted"/>
<comment type="caution">
    <text evidence="3">The sequence shown here is derived from an EMBL/GenBank/DDBJ whole genome shotgun (WGS) entry which is preliminary data.</text>
</comment>
<dbReference type="InterPro" id="IPR041577">
    <property type="entry name" value="RT_RNaseH_2"/>
</dbReference>
<dbReference type="Pfam" id="PF00078">
    <property type="entry name" value="RVT_1"/>
    <property type="match status" value="1"/>
</dbReference>
<dbReference type="InterPro" id="IPR005162">
    <property type="entry name" value="Retrotrans_gag_dom"/>
</dbReference>
<dbReference type="SUPFAM" id="SSF56672">
    <property type="entry name" value="DNA/RNA polymerases"/>
    <property type="match status" value="1"/>
</dbReference>
<dbReference type="InterPro" id="IPR001584">
    <property type="entry name" value="Integrase_cat-core"/>
</dbReference>
<dbReference type="PROSITE" id="PS50994">
    <property type="entry name" value="INTEGRASE"/>
    <property type="match status" value="1"/>
</dbReference>
<dbReference type="OrthoDB" id="2013610at2759"/>
<dbReference type="Pfam" id="PF08284">
    <property type="entry name" value="RVP_2"/>
    <property type="match status" value="1"/>
</dbReference>
<dbReference type="AlphaFoldDB" id="A0A5N6N9F4"/>
<dbReference type="Pfam" id="PF03732">
    <property type="entry name" value="Retrotrans_gag"/>
    <property type="match status" value="1"/>
</dbReference>
<organism evidence="3 4">
    <name type="scientific">Mikania micrantha</name>
    <name type="common">bitter vine</name>
    <dbReference type="NCBI Taxonomy" id="192012"/>
    <lineage>
        <taxon>Eukaryota</taxon>
        <taxon>Viridiplantae</taxon>
        <taxon>Streptophyta</taxon>
        <taxon>Embryophyta</taxon>
        <taxon>Tracheophyta</taxon>
        <taxon>Spermatophyta</taxon>
        <taxon>Magnoliopsida</taxon>
        <taxon>eudicotyledons</taxon>
        <taxon>Gunneridae</taxon>
        <taxon>Pentapetalae</taxon>
        <taxon>asterids</taxon>
        <taxon>campanulids</taxon>
        <taxon>Asterales</taxon>
        <taxon>Asteraceae</taxon>
        <taxon>Asteroideae</taxon>
        <taxon>Heliantheae alliance</taxon>
        <taxon>Eupatorieae</taxon>
        <taxon>Mikania</taxon>
    </lineage>
</organism>
<dbReference type="InterPro" id="IPR041588">
    <property type="entry name" value="Integrase_H2C2"/>
</dbReference>
<dbReference type="GO" id="GO:0003676">
    <property type="term" value="F:nucleic acid binding"/>
    <property type="evidence" value="ECO:0007669"/>
    <property type="project" value="InterPro"/>
</dbReference>
<dbReference type="GO" id="GO:0003824">
    <property type="term" value="F:catalytic activity"/>
    <property type="evidence" value="ECO:0007669"/>
    <property type="project" value="UniProtKB-KW"/>
</dbReference>
<name>A0A5N6N9F4_9ASTR</name>
<reference evidence="3 4" key="1">
    <citation type="submission" date="2019-05" db="EMBL/GenBank/DDBJ databases">
        <title>Mikania micrantha, genome provides insights into the molecular mechanism of rapid growth.</title>
        <authorList>
            <person name="Liu B."/>
        </authorList>
    </citation>
    <scope>NUCLEOTIDE SEQUENCE [LARGE SCALE GENOMIC DNA]</scope>
    <source>
        <strain evidence="3">NLD-2019</strain>
        <tissue evidence="3">Leaf</tissue>
    </source>
</reference>
<dbReference type="Gene3D" id="1.10.340.70">
    <property type="match status" value="1"/>
</dbReference>
<evidence type="ECO:0000313" key="3">
    <source>
        <dbReference type="EMBL" id="KAD4385961.1"/>
    </source>
</evidence>
<dbReference type="Gene3D" id="3.10.10.10">
    <property type="entry name" value="HIV Type 1 Reverse Transcriptase, subunit A, domain 1"/>
    <property type="match status" value="2"/>
</dbReference>